<keyword evidence="2" id="KW-1185">Reference proteome</keyword>
<accession>A0A392VC41</accession>
<evidence type="ECO:0000313" key="2">
    <source>
        <dbReference type="Proteomes" id="UP000265520"/>
    </source>
</evidence>
<name>A0A392VC41_9FABA</name>
<proteinExistence type="predicted"/>
<dbReference type="AlphaFoldDB" id="A0A392VC41"/>
<organism evidence="1 2">
    <name type="scientific">Trifolium medium</name>
    <dbReference type="NCBI Taxonomy" id="97028"/>
    <lineage>
        <taxon>Eukaryota</taxon>
        <taxon>Viridiplantae</taxon>
        <taxon>Streptophyta</taxon>
        <taxon>Embryophyta</taxon>
        <taxon>Tracheophyta</taxon>
        <taxon>Spermatophyta</taxon>
        <taxon>Magnoliopsida</taxon>
        <taxon>eudicotyledons</taxon>
        <taxon>Gunneridae</taxon>
        <taxon>Pentapetalae</taxon>
        <taxon>rosids</taxon>
        <taxon>fabids</taxon>
        <taxon>Fabales</taxon>
        <taxon>Fabaceae</taxon>
        <taxon>Papilionoideae</taxon>
        <taxon>50 kb inversion clade</taxon>
        <taxon>NPAAA clade</taxon>
        <taxon>Hologalegina</taxon>
        <taxon>IRL clade</taxon>
        <taxon>Trifolieae</taxon>
        <taxon>Trifolium</taxon>
    </lineage>
</organism>
<evidence type="ECO:0000313" key="1">
    <source>
        <dbReference type="EMBL" id="MCI84445.1"/>
    </source>
</evidence>
<sequence>MQKTGFQTALCAGRGHSCVGRNNVDVLVVVQLEDAPGVAWPAWGA</sequence>
<dbReference type="EMBL" id="LXQA011091116">
    <property type="protein sequence ID" value="MCI84445.1"/>
    <property type="molecule type" value="Genomic_DNA"/>
</dbReference>
<protein>
    <submittedName>
        <fullName evidence="1">Uncharacterized protein</fullName>
    </submittedName>
</protein>
<reference evidence="1 2" key="1">
    <citation type="journal article" date="2018" name="Front. Plant Sci.">
        <title>Red Clover (Trifolium pratense) and Zigzag Clover (T. medium) - A Picture of Genomic Similarities and Differences.</title>
        <authorList>
            <person name="Dluhosova J."/>
            <person name="Istvanek J."/>
            <person name="Nedelnik J."/>
            <person name="Repkova J."/>
        </authorList>
    </citation>
    <scope>NUCLEOTIDE SEQUENCE [LARGE SCALE GENOMIC DNA]</scope>
    <source>
        <strain evidence="2">cv. 10/8</strain>
        <tissue evidence="1">Leaf</tissue>
    </source>
</reference>
<feature type="non-terminal residue" evidence="1">
    <location>
        <position position="45"/>
    </location>
</feature>
<comment type="caution">
    <text evidence="1">The sequence shown here is derived from an EMBL/GenBank/DDBJ whole genome shotgun (WGS) entry which is preliminary data.</text>
</comment>
<dbReference type="Proteomes" id="UP000265520">
    <property type="component" value="Unassembled WGS sequence"/>
</dbReference>